<dbReference type="GO" id="GO:0000272">
    <property type="term" value="P:polysaccharide catabolic process"/>
    <property type="evidence" value="ECO:0007669"/>
    <property type="project" value="UniProtKB-KW"/>
</dbReference>
<gene>
    <name evidence="8" type="ORF">C8E97_3564</name>
</gene>
<dbReference type="Gene3D" id="2.60.40.10">
    <property type="entry name" value="Immunoglobulins"/>
    <property type="match status" value="1"/>
</dbReference>
<dbReference type="SUPFAM" id="SSF49265">
    <property type="entry name" value="Fibronectin type III"/>
    <property type="match status" value="1"/>
</dbReference>
<dbReference type="OrthoDB" id="264773at2"/>
<dbReference type="InterPro" id="IPR011050">
    <property type="entry name" value="Pectin_lyase_fold/virulence"/>
</dbReference>
<proteinExistence type="predicted"/>
<dbReference type="CDD" id="cd00063">
    <property type="entry name" value="FN3"/>
    <property type="match status" value="1"/>
</dbReference>
<dbReference type="InterPro" id="IPR008965">
    <property type="entry name" value="CBM2/CBM3_carb-bd_dom_sf"/>
</dbReference>
<dbReference type="SUPFAM" id="SSF51126">
    <property type="entry name" value="Pectin lyase-like"/>
    <property type="match status" value="1"/>
</dbReference>
<feature type="compositionally biased region" description="Polar residues" evidence="4">
    <location>
        <begin position="207"/>
        <end position="217"/>
    </location>
</feature>
<evidence type="ECO:0000256" key="2">
    <source>
        <dbReference type="ARBA" id="ARBA00023295"/>
    </source>
</evidence>
<feature type="domain" description="Fibronectin type-III" evidence="6">
    <location>
        <begin position="138"/>
        <end position="223"/>
    </location>
</feature>
<feature type="chain" id="PRO_5019782494" evidence="5">
    <location>
        <begin position="24"/>
        <end position="549"/>
    </location>
</feature>
<dbReference type="EMBL" id="RBXO01000001">
    <property type="protein sequence ID" value="RKT54912.1"/>
    <property type="molecule type" value="Genomic_DNA"/>
</dbReference>
<dbReference type="Pfam" id="PF00041">
    <property type="entry name" value="fn3"/>
    <property type="match status" value="1"/>
</dbReference>
<name>A0A495VZN6_9PSEU</name>
<dbReference type="AlphaFoldDB" id="A0A495VZN6"/>
<keyword evidence="8" id="KW-0456">Lyase</keyword>
<evidence type="ECO:0000256" key="4">
    <source>
        <dbReference type="SAM" id="MobiDB-lite"/>
    </source>
</evidence>
<evidence type="ECO:0000313" key="9">
    <source>
        <dbReference type="Proteomes" id="UP000282084"/>
    </source>
</evidence>
<keyword evidence="5" id="KW-0732">Signal</keyword>
<evidence type="ECO:0000259" key="7">
    <source>
        <dbReference type="PROSITE" id="PS51173"/>
    </source>
</evidence>
<dbReference type="Proteomes" id="UP000282084">
    <property type="component" value="Unassembled WGS sequence"/>
</dbReference>
<keyword evidence="3" id="KW-0624">Polysaccharide degradation</keyword>
<reference evidence="8 9" key="1">
    <citation type="submission" date="2018-10" db="EMBL/GenBank/DDBJ databases">
        <title>Sequencing the genomes of 1000 actinobacteria strains.</title>
        <authorList>
            <person name="Klenk H.-P."/>
        </authorList>
    </citation>
    <scope>NUCLEOTIDE SEQUENCE [LARGE SCALE GENOMIC DNA]</scope>
    <source>
        <strain evidence="8 9">DSM 43800</strain>
    </source>
</reference>
<dbReference type="SMART" id="SM00637">
    <property type="entry name" value="CBD_II"/>
    <property type="match status" value="1"/>
</dbReference>
<dbReference type="InterPro" id="IPR012291">
    <property type="entry name" value="CBM2_carb-bd_dom_sf"/>
</dbReference>
<feature type="domain" description="CBM2" evidence="7">
    <location>
        <begin position="19"/>
        <end position="128"/>
    </location>
</feature>
<dbReference type="RefSeq" id="WP_121006703.1">
    <property type="nucleotide sequence ID" value="NZ_RBXO01000001.1"/>
</dbReference>
<keyword evidence="1" id="KW-0119">Carbohydrate metabolism</keyword>
<dbReference type="GO" id="GO:0030247">
    <property type="term" value="F:polysaccharide binding"/>
    <property type="evidence" value="ECO:0007669"/>
    <property type="project" value="UniProtKB-UniRule"/>
</dbReference>
<dbReference type="InterPro" id="IPR036116">
    <property type="entry name" value="FN3_sf"/>
</dbReference>
<dbReference type="InterPro" id="IPR039448">
    <property type="entry name" value="Beta_helix"/>
</dbReference>
<dbReference type="Gene3D" id="2.160.20.10">
    <property type="entry name" value="Single-stranded right-handed beta-helix, Pectin lyase-like"/>
    <property type="match status" value="1"/>
</dbReference>
<evidence type="ECO:0000259" key="6">
    <source>
        <dbReference type="PROSITE" id="PS50853"/>
    </source>
</evidence>
<protein>
    <submittedName>
        <fullName evidence="8">Parallel beta helix pectate lyase-like protein</fullName>
    </submittedName>
</protein>
<evidence type="ECO:0000256" key="5">
    <source>
        <dbReference type="SAM" id="SignalP"/>
    </source>
</evidence>
<dbReference type="InterPro" id="IPR006626">
    <property type="entry name" value="PbH1"/>
</dbReference>
<dbReference type="Pfam" id="PF13229">
    <property type="entry name" value="Beta_helix"/>
    <property type="match status" value="1"/>
</dbReference>
<feature type="signal peptide" evidence="5">
    <location>
        <begin position="1"/>
        <end position="23"/>
    </location>
</feature>
<dbReference type="SMART" id="SM00060">
    <property type="entry name" value="FN3"/>
    <property type="match status" value="1"/>
</dbReference>
<comment type="caution">
    <text evidence="8">The sequence shown here is derived from an EMBL/GenBank/DDBJ whole genome shotgun (WGS) entry which is preliminary data.</text>
</comment>
<keyword evidence="9" id="KW-1185">Reference proteome</keyword>
<dbReference type="GO" id="GO:0016829">
    <property type="term" value="F:lyase activity"/>
    <property type="evidence" value="ECO:0007669"/>
    <property type="project" value="UniProtKB-KW"/>
</dbReference>
<dbReference type="InterPro" id="IPR013783">
    <property type="entry name" value="Ig-like_fold"/>
</dbReference>
<dbReference type="SUPFAM" id="SSF49384">
    <property type="entry name" value="Carbohydrate-binding domain"/>
    <property type="match status" value="1"/>
</dbReference>
<dbReference type="SMART" id="SM00710">
    <property type="entry name" value="PbH1"/>
    <property type="match status" value="4"/>
</dbReference>
<evidence type="ECO:0000256" key="3">
    <source>
        <dbReference type="ARBA" id="ARBA00023326"/>
    </source>
</evidence>
<evidence type="ECO:0000313" key="8">
    <source>
        <dbReference type="EMBL" id="RKT54912.1"/>
    </source>
</evidence>
<sequence>MRRHLSALLAACAVALCAPPAEAAAARVTAAFGQDSVWSTGYRGGFALTNTGDAETAGWVVEFDLPAGSTVTNSWNSALTRTGQRYRFANAASNGRIRPGGTAGFGFTVSGSGLPTGCTVDGVACGGVPVPDTAPPSAPGGPRVTGVTAGSVSLAWRAATDDVGVTDYQVLDGSTVVATATATTATVTGLLPGAGYAFTVRARDAAGNTSPPSTAVHATTGAPDGGSTADVSTAAELRAALADAVPGRTIRLAAGVYRGAFTATRPGTASAPITLTGPADAVLVNDGPSGAGQSCPTPTAGGHPGYGLWLHGAPHWNLTGFTVRDSKKGIVVDDSHHTVITRVSVHHVAEEGVHFRRSSADGVLRDSTVTDTGLAQPGYGEGVYIGSAHSNWDCHGNSGGVDRSDRVRVLGNRIGPGVAAEPVDVKEGTSDGVIRGNTFDGSGISGQNSADSWIDVKGVRYAIEDNTGTFAAPGAFANGYETHNPATTPSFPNGCGNVWRGNRSDLGGVGRYAVKVTSTSKCAGLPNVVHASNTVTRAVVGLTNIAVTP</sequence>
<dbReference type="InterPro" id="IPR012334">
    <property type="entry name" value="Pectin_lyas_fold"/>
</dbReference>
<organism evidence="8 9">
    <name type="scientific">Saccharothrix australiensis</name>
    <dbReference type="NCBI Taxonomy" id="2072"/>
    <lineage>
        <taxon>Bacteria</taxon>
        <taxon>Bacillati</taxon>
        <taxon>Actinomycetota</taxon>
        <taxon>Actinomycetes</taxon>
        <taxon>Pseudonocardiales</taxon>
        <taxon>Pseudonocardiaceae</taxon>
        <taxon>Saccharothrix</taxon>
    </lineage>
</organism>
<evidence type="ECO:0000256" key="1">
    <source>
        <dbReference type="ARBA" id="ARBA00023277"/>
    </source>
</evidence>
<dbReference type="InterPro" id="IPR001919">
    <property type="entry name" value="CBD2"/>
</dbReference>
<dbReference type="PROSITE" id="PS51173">
    <property type="entry name" value="CBM2"/>
    <property type="match status" value="1"/>
</dbReference>
<dbReference type="Pfam" id="PF00553">
    <property type="entry name" value="CBM_2"/>
    <property type="match status" value="1"/>
</dbReference>
<dbReference type="GO" id="GO:0004553">
    <property type="term" value="F:hydrolase activity, hydrolyzing O-glycosyl compounds"/>
    <property type="evidence" value="ECO:0007669"/>
    <property type="project" value="InterPro"/>
</dbReference>
<dbReference type="Gene3D" id="2.60.40.290">
    <property type="match status" value="1"/>
</dbReference>
<dbReference type="PROSITE" id="PS50853">
    <property type="entry name" value="FN3"/>
    <property type="match status" value="1"/>
</dbReference>
<keyword evidence="2" id="KW-0326">Glycosidase</keyword>
<dbReference type="InterPro" id="IPR003961">
    <property type="entry name" value="FN3_dom"/>
</dbReference>
<feature type="region of interest" description="Disordered" evidence="4">
    <location>
        <begin position="206"/>
        <end position="229"/>
    </location>
</feature>
<keyword evidence="2" id="KW-0378">Hydrolase</keyword>
<accession>A0A495VZN6</accession>